<proteinExistence type="predicted"/>
<feature type="domain" description="NusG-like N-terminal" evidence="2">
    <location>
        <begin position="40"/>
        <end position="100"/>
    </location>
</feature>
<name>A0A7W4YY26_9HYPH</name>
<dbReference type="Gene3D" id="3.30.70.940">
    <property type="entry name" value="NusG, N-terminal domain"/>
    <property type="match status" value="1"/>
</dbReference>
<dbReference type="AlphaFoldDB" id="A0A7W4YY26"/>
<keyword evidence="1" id="KW-0804">Transcription</keyword>
<dbReference type="EMBL" id="JACHWB010000005">
    <property type="protein sequence ID" value="MBB3020676.1"/>
    <property type="molecule type" value="Genomic_DNA"/>
</dbReference>
<keyword evidence="4" id="KW-1185">Reference proteome</keyword>
<dbReference type="SUPFAM" id="SSF82679">
    <property type="entry name" value="N-utilization substance G protein NusG, N-terminal domain"/>
    <property type="match status" value="1"/>
</dbReference>
<sequence length="206" mass="23888">MAKKNRRKKHIRQRLETPKVTPTHFIRLERIKVSIDESRRWYVVRVNAKAEAKVQKGLEQAGFTTYRPVDTDLVRRRNRVYEVGQRPAAGYLFVGVDPDKCGHEELWAYHDKVVSGDQPFTVIDEEGREVVYDARMVQERPFYRVMGPFKTKQLTRFAEKISGALVAVLWYRGEVLGHFPAIQSGLVEGERLLLTNFNETLETRAA</sequence>
<evidence type="ECO:0000313" key="4">
    <source>
        <dbReference type="Proteomes" id="UP000532010"/>
    </source>
</evidence>
<dbReference type="InterPro" id="IPR006645">
    <property type="entry name" value="NGN-like_dom"/>
</dbReference>
<comment type="caution">
    <text evidence="3">The sequence shown here is derived from an EMBL/GenBank/DDBJ whole genome shotgun (WGS) entry which is preliminary data.</text>
</comment>
<organism evidence="3 4">
    <name type="scientific">Microvirga lupini</name>
    <dbReference type="NCBI Taxonomy" id="420324"/>
    <lineage>
        <taxon>Bacteria</taxon>
        <taxon>Pseudomonadati</taxon>
        <taxon>Pseudomonadota</taxon>
        <taxon>Alphaproteobacteria</taxon>
        <taxon>Hyphomicrobiales</taxon>
        <taxon>Methylobacteriaceae</taxon>
        <taxon>Microvirga</taxon>
    </lineage>
</organism>
<evidence type="ECO:0000313" key="3">
    <source>
        <dbReference type="EMBL" id="MBB3020676.1"/>
    </source>
</evidence>
<dbReference type="Pfam" id="PF02357">
    <property type="entry name" value="NusG"/>
    <property type="match status" value="1"/>
</dbReference>
<dbReference type="Proteomes" id="UP000532010">
    <property type="component" value="Unassembled WGS sequence"/>
</dbReference>
<gene>
    <name evidence="3" type="ORF">FHR70_003762</name>
</gene>
<protein>
    <recommendedName>
        <fullName evidence="2">NusG-like N-terminal domain-containing protein</fullName>
    </recommendedName>
</protein>
<evidence type="ECO:0000256" key="1">
    <source>
        <dbReference type="ARBA" id="ARBA00023163"/>
    </source>
</evidence>
<evidence type="ECO:0000259" key="2">
    <source>
        <dbReference type="Pfam" id="PF02357"/>
    </source>
</evidence>
<accession>A0A7W4YY26</accession>
<dbReference type="RefSeq" id="WP_183452891.1">
    <property type="nucleotide sequence ID" value="NZ_JACHWB010000005.1"/>
</dbReference>
<dbReference type="GO" id="GO:0006354">
    <property type="term" value="P:DNA-templated transcription elongation"/>
    <property type="evidence" value="ECO:0007669"/>
    <property type="project" value="InterPro"/>
</dbReference>
<dbReference type="InterPro" id="IPR036735">
    <property type="entry name" value="NGN_dom_sf"/>
</dbReference>
<reference evidence="3 4" key="1">
    <citation type="submission" date="2020-08" db="EMBL/GenBank/DDBJ databases">
        <title>The Agave Microbiome: Exploring the role of microbial communities in plant adaptations to desert environments.</title>
        <authorList>
            <person name="Partida-Martinez L.P."/>
        </authorList>
    </citation>
    <scope>NUCLEOTIDE SEQUENCE [LARGE SCALE GENOMIC DNA]</scope>
    <source>
        <strain evidence="3 4">AT3.9</strain>
    </source>
</reference>